<organism evidence="1">
    <name type="scientific">Fusarium oxysporum f. sp. conglutinans race 2 54008</name>
    <dbReference type="NCBI Taxonomy" id="1089457"/>
    <lineage>
        <taxon>Eukaryota</taxon>
        <taxon>Fungi</taxon>
        <taxon>Dikarya</taxon>
        <taxon>Ascomycota</taxon>
        <taxon>Pezizomycotina</taxon>
        <taxon>Sordariomycetes</taxon>
        <taxon>Hypocreomycetidae</taxon>
        <taxon>Hypocreales</taxon>
        <taxon>Nectriaceae</taxon>
        <taxon>Fusarium</taxon>
        <taxon>Fusarium oxysporum species complex</taxon>
    </lineage>
</organism>
<dbReference type="EMBL" id="KK034312">
    <property type="protein sequence ID" value="EXL64154.1"/>
    <property type="molecule type" value="Genomic_DNA"/>
</dbReference>
<dbReference type="AlphaFoldDB" id="X0HSI5"/>
<dbReference type="OrthoDB" id="443402at2759"/>
<name>X0HSI5_FUSOX</name>
<dbReference type="Proteomes" id="UP000030676">
    <property type="component" value="Unassembled WGS sequence"/>
</dbReference>
<dbReference type="HOGENOM" id="CLU_994140_0_0_1"/>
<reference evidence="1" key="2">
    <citation type="submission" date="2014-03" db="EMBL/GenBank/DDBJ databases">
        <title>The Genome Annotation of Fusarium oxysporum PHW808.</title>
        <authorList>
            <consortium name="The Broad Institute Genomics Platform"/>
            <person name="Ma L.-J."/>
            <person name="Corby-Kistler H."/>
            <person name="Broz K."/>
            <person name="Gale L.R."/>
            <person name="Jonkers W."/>
            <person name="O'Donnell K."/>
            <person name="Ploetz R."/>
            <person name="Steinberg C."/>
            <person name="Schwartz D.C."/>
            <person name="VanEtten H."/>
            <person name="Zhou S."/>
            <person name="Young S.K."/>
            <person name="Zeng Q."/>
            <person name="Gargeya S."/>
            <person name="Fitzgerald M."/>
            <person name="Abouelleil A."/>
            <person name="Alvarado L."/>
            <person name="Chapman S.B."/>
            <person name="Gainer-Dewar J."/>
            <person name="Goldberg J."/>
            <person name="Griggs A."/>
            <person name="Gujja S."/>
            <person name="Hansen M."/>
            <person name="Howarth C."/>
            <person name="Imamovic A."/>
            <person name="Ireland A."/>
            <person name="Larimer J."/>
            <person name="McCowan C."/>
            <person name="Murphy C."/>
            <person name="Pearson M."/>
            <person name="Poon T.W."/>
            <person name="Priest M."/>
            <person name="Roberts A."/>
            <person name="Saif S."/>
            <person name="Shea T."/>
            <person name="Sykes S."/>
            <person name="Wortman J."/>
            <person name="Nusbaum C."/>
            <person name="Birren B."/>
        </authorList>
    </citation>
    <scope>NUCLEOTIDE SEQUENCE</scope>
    <source>
        <strain evidence="1">54008</strain>
    </source>
</reference>
<protein>
    <submittedName>
        <fullName evidence="1">Uncharacterized protein</fullName>
    </submittedName>
</protein>
<evidence type="ECO:0000313" key="1">
    <source>
        <dbReference type="EMBL" id="EXL64154.1"/>
    </source>
</evidence>
<reference evidence="1" key="1">
    <citation type="submission" date="2011-11" db="EMBL/GenBank/DDBJ databases">
        <title>The Genome Sequence of Fusarium oxysporum PHW808.</title>
        <authorList>
            <consortium name="The Broad Institute Genome Sequencing Platform"/>
            <person name="Ma L.-J."/>
            <person name="Gale L.R."/>
            <person name="Schwartz D.C."/>
            <person name="Zhou S."/>
            <person name="Corby-Kistler H."/>
            <person name="Young S.K."/>
            <person name="Zeng Q."/>
            <person name="Gargeya S."/>
            <person name="Fitzgerald M."/>
            <person name="Haas B."/>
            <person name="Abouelleil A."/>
            <person name="Alvarado L."/>
            <person name="Arachchi H.M."/>
            <person name="Berlin A."/>
            <person name="Brown A."/>
            <person name="Chapman S.B."/>
            <person name="Chen Z."/>
            <person name="Dunbar C."/>
            <person name="Freedman E."/>
            <person name="Gearin G."/>
            <person name="Goldberg J."/>
            <person name="Griggs A."/>
            <person name="Gujja S."/>
            <person name="Heiman D."/>
            <person name="Howarth C."/>
            <person name="Larson L."/>
            <person name="Lui A."/>
            <person name="MacDonald P.J.P."/>
            <person name="Montmayeur A."/>
            <person name="Murphy C."/>
            <person name="Neiman D."/>
            <person name="Pearson M."/>
            <person name="Priest M."/>
            <person name="Roberts A."/>
            <person name="Saif S."/>
            <person name="Shea T."/>
            <person name="Shenoy N."/>
            <person name="Sisk P."/>
            <person name="Stolte C."/>
            <person name="Sykes S."/>
            <person name="Wortman J."/>
            <person name="Nusbaum C."/>
            <person name="Birren B."/>
        </authorList>
    </citation>
    <scope>NUCLEOTIDE SEQUENCE [LARGE SCALE GENOMIC DNA]</scope>
    <source>
        <strain evidence="1">54008</strain>
    </source>
</reference>
<accession>X0HSI5</accession>
<sequence>MGYAHNFEEAYGRHDQDRKARTSHTPLTEVFNILDDLEQCNKQRLGSLEVHWTGLRDPLNSSIFKEGYIKAFLALTIQARLCFYVEYRLHKQPSTLRFKDGRPLLDYALLPAAGQGPVVPILKVLLDLEADPNSRIHIFNQTPWERFLATSNEYARGERGAEPEYVEAIGDAMELMIEHGARVNGTFQMRKGEFEKGYDFKDLMAIAIRLGLPPHRLDRIREMIDNRNERKWFFSNILNMVGIQEAVVNQLLSIPHSQVYYKREWMDRKEHVLRSSGRQE</sequence>
<proteinExistence type="predicted"/>
<gene>
    <name evidence="1" type="ORF">FOPG_19577</name>
</gene>